<sequence>MKQKSKRISKNIKRRSKIKRRSRNIKIKRRSRNIKSKRRSRNIKSKRRSRNIKSKRRSRNIKSKKYDSGLFSFLFTTTQETNTKMEEYKKVLKDIIETIKNKLETDKEKPSGSLNEENLNKYLRKQDYINNKFKIYHIRGAFGSPDETKEFKNLYNLVKNDLSLFDNTLYSP</sequence>
<dbReference type="EMBL" id="MN739713">
    <property type="protein sequence ID" value="QHT22593.1"/>
    <property type="molecule type" value="Genomic_DNA"/>
</dbReference>
<evidence type="ECO:0000256" key="1">
    <source>
        <dbReference type="SAM" id="MobiDB-lite"/>
    </source>
</evidence>
<organism evidence="2">
    <name type="scientific">viral metagenome</name>
    <dbReference type="NCBI Taxonomy" id="1070528"/>
    <lineage>
        <taxon>unclassified sequences</taxon>
        <taxon>metagenomes</taxon>
        <taxon>organismal metagenomes</taxon>
    </lineage>
</organism>
<reference evidence="2" key="1">
    <citation type="journal article" date="2020" name="Nature">
        <title>Giant virus diversity and host interactions through global metagenomics.</title>
        <authorList>
            <person name="Schulz F."/>
            <person name="Roux S."/>
            <person name="Paez-Espino D."/>
            <person name="Jungbluth S."/>
            <person name="Walsh D.A."/>
            <person name="Denef V.J."/>
            <person name="McMahon K.D."/>
            <person name="Konstantinidis K.T."/>
            <person name="Eloe-Fadrosh E.A."/>
            <person name="Kyrpides N.C."/>
            <person name="Woyke T."/>
        </authorList>
    </citation>
    <scope>NUCLEOTIDE SEQUENCE</scope>
    <source>
        <strain evidence="2">GVMAG-M-3300023179-111</strain>
    </source>
</reference>
<protein>
    <submittedName>
        <fullName evidence="2">Uncharacterized protein</fullName>
    </submittedName>
</protein>
<dbReference type="AlphaFoldDB" id="A0A6C0E240"/>
<accession>A0A6C0E240</accession>
<proteinExistence type="predicted"/>
<name>A0A6C0E240_9ZZZZ</name>
<evidence type="ECO:0000313" key="2">
    <source>
        <dbReference type="EMBL" id="QHT22593.1"/>
    </source>
</evidence>
<feature type="region of interest" description="Disordered" evidence="1">
    <location>
        <begin position="1"/>
        <end position="61"/>
    </location>
</feature>